<organism evidence="8 9">
    <name type="scientific">Hydnum rufescens UP504</name>
    <dbReference type="NCBI Taxonomy" id="1448309"/>
    <lineage>
        <taxon>Eukaryota</taxon>
        <taxon>Fungi</taxon>
        <taxon>Dikarya</taxon>
        <taxon>Basidiomycota</taxon>
        <taxon>Agaricomycotina</taxon>
        <taxon>Agaricomycetes</taxon>
        <taxon>Cantharellales</taxon>
        <taxon>Hydnaceae</taxon>
        <taxon>Hydnum</taxon>
    </lineage>
</organism>
<evidence type="ECO:0000256" key="5">
    <source>
        <dbReference type="ARBA" id="ARBA00023239"/>
    </source>
</evidence>
<keyword evidence="4" id="KW-0663">Pyridoxal phosphate</keyword>
<dbReference type="EC" id="4.3.1.17" evidence="3"/>
<gene>
    <name evidence="8" type="ORF">BS47DRAFT_1287756</name>
</gene>
<keyword evidence="9" id="KW-1185">Reference proteome</keyword>
<dbReference type="InterPro" id="IPR036052">
    <property type="entry name" value="TrpB-like_PALP_sf"/>
</dbReference>
<evidence type="ECO:0000256" key="2">
    <source>
        <dbReference type="ARBA" id="ARBA00010869"/>
    </source>
</evidence>
<comment type="cofactor">
    <cofactor evidence="1">
        <name>pyridoxal 5'-phosphate</name>
        <dbReference type="ChEBI" id="CHEBI:597326"/>
    </cofactor>
</comment>
<keyword evidence="5" id="KW-0456">Lyase</keyword>
<comment type="caution">
    <text evidence="8">The sequence shown here is derived from an EMBL/GenBank/DDBJ whole genome shotgun (WGS) entry which is preliminary data.</text>
</comment>
<dbReference type="GO" id="GO:0009097">
    <property type="term" value="P:isoleucine biosynthetic process"/>
    <property type="evidence" value="ECO:0007669"/>
    <property type="project" value="TreeGrafter"/>
</dbReference>
<dbReference type="OrthoDB" id="7773036at2759"/>
<proteinExistence type="inferred from homology"/>
<dbReference type="InterPro" id="IPR001926">
    <property type="entry name" value="TrpB-like_PALP"/>
</dbReference>
<dbReference type="PANTHER" id="PTHR48078:SF2">
    <property type="entry name" value="CATABOLIC L-SERINE_THREONINE DEHYDRATASE"/>
    <property type="match status" value="1"/>
</dbReference>
<evidence type="ECO:0000256" key="3">
    <source>
        <dbReference type="ARBA" id="ARBA00012093"/>
    </source>
</evidence>
<dbReference type="GO" id="GO:0004794">
    <property type="term" value="F:threonine deaminase activity"/>
    <property type="evidence" value="ECO:0007669"/>
    <property type="project" value="TreeGrafter"/>
</dbReference>
<dbReference type="InterPro" id="IPR050147">
    <property type="entry name" value="Ser/Thr_Dehydratase"/>
</dbReference>
<sequence length="378" mass="40452">MALTNTVLWHQTPLLHSESITSRLGCDVYLKLEIFQPSQSFKYRGQAFFVQEALKQHGPDVHLVIASSGNAALALAHVCQTLHVKCTVFLPSEAAKKNMLDTLDRLAVNLIVVPGEYYADALVKAMEFVATDKNIVLAPTYDHPALWKGISSMISEVAEQLPKATSPPDAIVCSVGGGSMLTGTLLGCAEQGWDDVHVVALETQGADAFYHSVLSTESASFVLPRGITTHVSPEHEITIATLPEVTSCVTSLGATSSAGTTIKMAVERRASGHGGLTCVTIPDESSMQTCLDFADDTKLLVELAASTTLTPAYSSVLFDSIFGDTMKPVSGRRRSIVFIVCGGFKISPTDLETYRVHLLQTSGVARVAWVNGRSVPLS</sequence>
<feature type="domain" description="Tryptophan synthase beta chain-like PALP" evidence="7">
    <location>
        <begin position="10"/>
        <end position="310"/>
    </location>
</feature>
<evidence type="ECO:0000256" key="1">
    <source>
        <dbReference type="ARBA" id="ARBA00001933"/>
    </source>
</evidence>
<dbReference type="GO" id="GO:0003941">
    <property type="term" value="F:L-serine ammonia-lyase activity"/>
    <property type="evidence" value="ECO:0007669"/>
    <property type="project" value="UniProtKB-EC"/>
</dbReference>
<dbReference type="AlphaFoldDB" id="A0A9P6B9J4"/>
<evidence type="ECO:0000313" key="8">
    <source>
        <dbReference type="EMBL" id="KAF9519992.1"/>
    </source>
</evidence>
<reference evidence="8" key="1">
    <citation type="journal article" date="2020" name="Nat. Commun.">
        <title>Large-scale genome sequencing of mycorrhizal fungi provides insights into the early evolution of symbiotic traits.</title>
        <authorList>
            <person name="Miyauchi S."/>
            <person name="Kiss E."/>
            <person name="Kuo A."/>
            <person name="Drula E."/>
            <person name="Kohler A."/>
            <person name="Sanchez-Garcia M."/>
            <person name="Morin E."/>
            <person name="Andreopoulos B."/>
            <person name="Barry K.W."/>
            <person name="Bonito G."/>
            <person name="Buee M."/>
            <person name="Carver A."/>
            <person name="Chen C."/>
            <person name="Cichocki N."/>
            <person name="Clum A."/>
            <person name="Culley D."/>
            <person name="Crous P.W."/>
            <person name="Fauchery L."/>
            <person name="Girlanda M."/>
            <person name="Hayes R.D."/>
            <person name="Keri Z."/>
            <person name="LaButti K."/>
            <person name="Lipzen A."/>
            <person name="Lombard V."/>
            <person name="Magnuson J."/>
            <person name="Maillard F."/>
            <person name="Murat C."/>
            <person name="Nolan M."/>
            <person name="Ohm R.A."/>
            <person name="Pangilinan J."/>
            <person name="Pereira M.F."/>
            <person name="Perotto S."/>
            <person name="Peter M."/>
            <person name="Pfister S."/>
            <person name="Riley R."/>
            <person name="Sitrit Y."/>
            <person name="Stielow J.B."/>
            <person name="Szollosi G."/>
            <person name="Zifcakova L."/>
            <person name="Stursova M."/>
            <person name="Spatafora J.W."/>
            <person name="Tedersoo L."/>
            <person name="Vaario L.M."/>
            <person name="Yamada A."/>
            <person name="Yan M."/>
            <person name="Wang P."/>
            <person name="Xu J."/>
            <person name="Bruns T."/>
            <person name="Baldrian P."/>
            <person name="Vilgalys R."/>
            <person name="Dunand C."/>
            <person name="Henrissat B."/>
            <person name="Grigoriev I.V."/>
            <person name="Hibbett D."/>
            <person name="Nagy L.G."/>
            <person name="Martin F.M."/>
        </authorList>
    </citation>
    <scope>NUCLEOTIDE SEQUENCE</scope>
    <source>
        <strain evidence="8">UP504</strain>
    </source>
</reference>
<dbReference type="Proteomes" id="UP000886523">
    <property type="component" value="Unassembled WGS sequence"/>
</dbReference>
<dbReference type="Gene3D" id="3.40.50.1100">
    <property type="match status" value="2"/>
</dbReference>
<comment type="catalytic activity">
    <reaction evidence="6">
        <text>L-serine = pyruvate + NH4(+)</text>
        <dbReference type="Rhea" id="RHEA:19169"/>
        <dbReference type="ChEBI" id="CHEBI:15361"/>
        <dbReference type="ChEBI" id="CHEBI:28938"/>
        <dbReference type="ChEBI" id="CHEBI:33384"/>
        <dbReference type="EC" id="4.3.1.17"/>
    </reaction>
</comment>
<dbReference type="GO" id="GO:0006565">
    <property type="term" value="P:L-serine catabolic process"/>
    <property type="evidence" value="ECO:0007669"/>
    <property type="project" value="TreeGrafter"/>
</dbReference>
<dbReference type="PANTHER" id="PTHR48078">
    <property type="entry name" value="THREONINE DEHYDRATASE, MITOCHONDRIAL-RELATED"/>
    <property type="match status" value="1"/>
</dbReference>
<comment type="similarity">
    <text evidence="2">Belongs to the serine/threonine dehydratase family.</text>
</comment>
<accession>A0A9P6B9J4</accession>
<evidence type="ECO:0000259" key="7">
    <source>
        <dbReference type="Pfam" id="PF00291"/>
    </source>
</evidence>
<evidence type="ECO:0000256" key="6">
    <source>
        <dbReference type="ARBA" id="ARBA00049406"/>
    </source>
</evidence>
<dbReference type="EMBL" id="MU128914">
    <property type="protein sequence ID" value="KAF9519992.1"/>
    <property type="molecule type" value="Genomic_DNA"/>
</dbReference>
<evidence type="ECO:0000313" key="9">
    <source>
        <dbReference type="Proteomes" id="UP000886523"/>
    </source>
</evidence>
<evidence type="ECO:0000256" key="4">
    <source>
        <dbReference type="ARBA" id="ARBA00022898"/>
    </source>
</evidence>
<name>A0A9P6B9J4_9AGAM</name>
<protein>
    <recommendedName>
        <fullName evidence="3">L-serine ammonia-lyase</fullName>
        <ecNumber evidence="3">4.3.1.17</ecNumber>
    </recommendedName>
</protein>
<dbReference type="GO" id="GO:0006567">
    <property type="term" value="P:L-threonine catabolic process"/>
    <property type="evidence" value="ECO:0007669"/>
    <property type="project" value="TreeGrafter"/>
</dbReference>
<dbReference type="Pfam" id="PF00291">
    <property type="entry name" value="PALP"/>
    <property type="match status" value="1"/>
</dbReference>
<dbReference type="SUPFAM" id="SSF53686">
    <property type="entry name" value="Tryptophan synthase beta subunit-like PLP-dependent enzymes"/>
    <property type="match status" value="1"/>
</dbReference>